<dbReference type="SUPFAM" id="SSF52540">
    <property type="entry name" value="P-loop containing nucleoside triphosphate hydrolases"/>
    <property type="match status" value="1"/>
</dbReference>
<comment type="caution">
    <text evidence="2">The sequence shown here is derived from an EMBL/GenBank/DDBJ whole genome shotgun (WGS) entry which is preliminary data.</text>
</comment>
<dbReference type="Gene3D" id="3.40.50.300">
    <property type="entry name" value="P-loop containing nucleotide triphosphate hydrolases"/>
    <property type="match status" value="1"/>
</dbReference>
<dbReference type="Proteomes" id="UP001576784">
    <property type="component" value="Unassembled WGS sequence"/>
</dbReference>
<evidence type="ECO:0000313" key="2">
    <source>
        <dbReference type="EMBL" id="MFB2891621.1"/>
    </source>
</evidence>
<accession>A0ABV4XIT0</accession>
<dbReference type="InterPro" id="IPR002182">
    <property type="entry name" value="NB-ARC"/>
</dbReference>
<name>A0ABV4XIT0_9CYAN</name>
<feature type="domain" description="NB-ARC" evidence="1">
    <location>
        <begin position="109"/>
        <end position="210"/>
    </location>
</feature>
<dbReference type="PANTHER" id="PTHR47691">
    <property type="entry name" value="REGULATOR-RELATED"/>
    <property type="match status" value="1"/>
</dbReference>
<evidence type="ECO:0000259" key="1">
    <source>
        <dbReference type="Pfam" id="PF00931"/>
    </source>
</evidence>
<sequence>MTFQIPQDFLKNLTTEYGVSDAEFEALSLALKDEPTVAIAAQLEISEVAIRKRLGEVYKKFNISGVRPGKIAELKQLLLSEYRARQTSISKGYQDLGEAPDGNFYGRSQEITKLKEWIWQNKCRLVAILGMGGIGKTTLSVQIAKQLAEKFEYVIWRSLRHAPSLEELSANLIQSFSNQQQTDLPDDSNAKISRLIECLQAHRCLIVLDDFETLLQTGELAGYYREGYEEYRELLKRVAQVEHQSCLVLTSSEEPAELALLEGKKVKTLKPMDSESIAKDIFKEKGLSANAEQWQILVNRYRDNLLAFKIVSNTIKDFFNGNVSRFLEATALFVEDTIGYVLEQQFERLSEPEEELMYWLAIEQKPISLFQLRERMLMKISLSELVANLESLERRSLIEKTIEGEERLFYVQPLIAKYITDQFIKQASEEIRQAIATKRLDNLQLLKLYNLSVSLSLPNHTSNKNKQTSDILQKLKNNLQAIFLRTSGSQEILDTLCKISQELENKSFIKIGYAKDNIAHLILELRKS</sequence>
<dbReference type="PANTHER" id="PTHR47691:SF3">
    <property type="entry name" value="HTH-TYPE TRANSCRIPTIONAL REGULATOR RV0890C-RELATED"/>
    <property type="match status" value="1"/>
</dbReference>
<dbReference type="PRINTS" id="PR00364">
    <property type="entry name" value="DISEASERSIST"/>
</dbReference>
<organism evidence="2 3">
    <name type="scientific">Floridaenema flaviceps BLCC-F50</name>
    <dbReference type="NCBI Taxonomy" id="3153642"/>
    <lineage>
        <taxon>Bacteria</taxon>
        <taxon>Bacillati</taxon>
        <taxon>Cyanobacteriota</taxon>
        <taxon>Cyanophyceae</taxon>
        <taxon>Oscillatoriophycideae</taxon>
        <taxon>Aerosakkonematales</taxon>
        <taxon>Aerosakkonemataceae</taxon>
        <taxon>Floridanema</taxon>
        <taxon>Floridanema flaviceps</taxon>
    </lineage>
</organism>
<reference evidence="2 3" key="1">
    <citation type="submission" date="2024-09" db="EMBL/GenBank/DDBJ databases">
        <title>Floridaenema gen nov. (Aerosakkonemataceae, Aerosakkonematales ord. nov., Cyanobacteria) from benthic tropical and subtropical fresh waters, with the description of four new species.</title>
        <authorList>
            <person name="Moretto J.A."/>
            <person name="Berthold D.E."/>
            <person name="Lefler F.W."/>
            <person name="Huang I.-S."/>
            <person name="Laughinghouse H. IV."/>
        </authorList>
    </citation>
    <scope>NUCLEOTIDE SEQUENCE [LARGE SCALE GENOMIC DNA]</scope>
    <source>
        <strain evidence="2 3">BLCC-F50</strain>
    </source>
</reference>
<protein>
    <submittedName>
        <fullName evidence="2">NB-ARC domain-containing protein</fullName>
    </submittedName>
</protein>
<evidence type="ECO:0000313" key="3">
    <source>
        <dbReference type="Proteomes" id="UP001576784"/>
    </source>
</evidence>
<gene>
    <name evidence="2" type="ORF">ACE1CI_01625</name>
</gene>
<dbReference type="EMBL" id="JBHFNR010000015">
    <property type="protein sequence ID" value="MFB2891621.1"/>
    <property type="molecule type" value="Genomic_DNA"/>
</dbReference>
<keyword evidence="3" id="KW-1185">Reference proteome</keyword>
<dbReference type="Pfam" id="PF00931">
    <property type="entry name" value="NB-ARC"/>
    <property type="match status" value="1"/>
</dbReference>
<dbReference type="InterPro" id="IPR027417">
    <property type="entry name" value="P-loop_NTPase"/>
</dbReference>
<proteinExistence type="predicted"/>
<dbReference type="RefSeq" id="WP_413261299.1">
    <property type="nucleotide sequence ID" value="NZ_JBHFNR010000015.1"/>
</dbReference>